<dbReference type="AlphaFoldDB" id="A0A4Y2KMK3"/>
<sequence length="177" mass="19938">MSIDIEAAINERIKKSPFFSIQVDESTDVSDLSILLAITRYLNGNELEENLLLYHLSLKDVPVRTYLMPLNGLFCENETDWAKCCGVCTDGGKSMSGCYEGLRGRIKIVAPHVARSHFCIHRQSLEANPLPDSLTEIINQSVKVVNFIKANSTTPDYLNLCVETWAAYILRYFSTQK</sequence>
<evidence type="ECO:0000313" key="1">
    <source>
        <dbReference type="EMBL" id="GBN02996.1"/>
    </source>
</evidence>
<gene>
    <name evidence="1" type="primary">ZBED5_14</name>
    <name evidence="1" type="ORF">AVEN_113478_1</name>
</gene>
<dbReference type="PANTHER" id="PTHR45913">
    <property type="entry name" value="EPM2A-INTERACTING PROTEIN 1"/>
    <property type="match status" value="1"/>
</dbReference>
<keyword evidence="2" id="KW-1185">Reference proteome</keyword>
<dbReference type="EMBL" id="BGPR01004754">
    <property type="protein sequence ID" value="GBN02996.1"/>
    <property type="molecule type" value="Genomic_DNA"/>
</dbReference>
<protein>
    <submittedName>
        <fullName evidence="1">Zinc finger BED domain-containing protein 5</fullName>
    </submittedName>
</protein>
<reference evidence="1 2" key="1">
    <citation type="journal article" date="2019" name="Sci. Rep.">
        <title>Orb-weaving spider Araneus ventricosus genome elucidates the spidroin gene catalogue.</title>
        <authorList>
            <person name="Kono N."/>
            <person name="Nakamura H."/>
            <person name="Ohtoshi R."/>
            <person name="Moran D.A.P."/>
            <person name="Shinohara A."/>
            <person name="Yoshida Y."/>
            <person name="Fujiwara M."/>
            <person name="Mori M."/>
            <person name="Tomita M."/>
            <person name="Arakawa K."/>
        </authorList>
    </citation>
    <scope>NUCLEOTIDE SEQUENCE [LARGE SCALE GENOMIC DNA]</scope>
</reference>
<proteinExistence type="predicted"/>
<comment type="caution">
    <text evidence="1">The sequence shown here is derived from an EMBL/GenBank/DDBJ whole genome shotgun (WGS) entry which is preliminary data.</text>
</comment>
<accession>A0A4Y2KMK3</accession>
<evidence type="ECO:0000313" key="2">
    <source>
        <dbReference type="Proteomes" id="UP000499080"/>
    </source>
</evidence>
<name>A0A4Y2KMK3_ARAVE</name>
<dbReference type="OrthoDB" id="6435379at2759"/>
<organism evidence="1 2">
    <name type="scientific">Araneus ventricosus</name>
    <name type="common">Orbweaver spider</name>
    <name type="synonym">Epeira ventricosa</name>
    <dbReference type="NCBI Taxonomy" id="182803"/>
    <lineage>
        <taxon>Eukaryota</taxon>
        <taxon>Metazoa</taxon>
        <taxon>Ecdysozoa</taxon>
        <taxon>Arthropoda</taxon>
        <taxon>Chelicerata</taxon>
        <taxon>Arachnida</taxon>
        <taxon>Araneae</taxon>
        <taxon>Araneomorphae</taxon>
        <taxon>Entelegynae</taxon>
        <taxon>Araneoidea</taxon>
        <taxon>Araneidae</taxon>
        <taxon>Araneus</taxon>
    </lineage>
</organism>
<dbReference type="PANTHER" id="PTHR45913:SF19">
    <property type="entry name" value="LOW QUALITY PROTEIN: ZINC FINGER BED DOMAIN-CONTAINING PROTEIN 5-LIKE"/>
    <property type="match status" value="1"/>
</dbReference>
<dbReference type="Proteomes" id="UP000499080">
    <property type="component" value="Unassembled WGS sequence"/>
</dbReference>